<gene>
    <name evidence="9" type="ORF">PSTEL_18145</name>
</gene>
<dbReference type="SUPFAM" id="SSF161098">
    <property type="entry name" value="MetI-like"/>
    <property type="match status" value="1"/>
</dbReference>
<evidence type="ECO:0000256" key="3">
    <source>
        <dbReference type="ARBA" id="ARBA00022475"/>
    </source>
</evidence>
<keyword evidence="3" id="KW-1003">Cell membrane</keyword>
<evidence type="ECO:0000259" key="8">
    <source>
        <dbReference type="PROSITE" id="PS50928"/>
    </source>
</evidence>
<dbReference type="AlphaFoldDB" id="A0A089LZP2"/>
<dbReference type="Pfam" id="PF00528">
    <property type="entry name" value="BPD_transp_1"/>
    <property type="match status" value="1"/>
</dbReference>
<feature type="domain" description="ABC transmembrane type-1" evidence="8">
    <location>
        <begin position="69"/>
        <end position="260"/>
    </location>
</feature>
<dbReference type="CDD" id="cd06261">
    <property type="entry name" value="TM_PBP2"/>
    <property type="match status" value="1"/>
</dbReference>
<dbReference type="GO" id="GO:0005886">
    <property type="term" value="C:plasma membrane"/>
    <property type="evidence" value="ECO:0007669"/>
    <property type="project" value="UniProtKB-SubCell"/>
</dbReference>
<dbReference type="PANTHER" id="PTHR43744:SF12">
    <property type="entry name" value="ABC TRANSPORTER PERMEASE PROTEIN MG189-RELATED"/>
    <property type="match status" value="1"/>
</dbReference>
<name>A0A089LZP2_9BACL</name>
<sequence>MRSLWKPILLYTLLVIGGIISVYPLVYMFLTALKPMTLLFEFPPRLVPSEITWSNFTEAWVSQDFARYLFNSILVTLSSFALIFVLSSMLAFAYSRFHFKGKGLSFAILMGGLVIPSLTLLIPQFLLIRQLGLFNSLWGLIVVYAAGSIPFTTFLLKGFFDSISFDIDESVEMEGGNAWTLFYSIILPLSKPAFVPATIFNALVVWEEFPWALTIINDPLKRTLPVALANFQGQYTTQWGIVFAGSLIAIVPIILLFLMLQRYFIAGITAGAIKG</sequence>
<evidence type="ECO:0000313" key="9">
    <source>
        <dbReference type="EMBL" id="AIQ64743.1"/>
    </source>
</evidence>
<dbReference type="InterPro" id="IPR035906">
    <property type="entry name" value="MetI-like_sf"/>
</dbReference>
<dbReference type="STRING" id="169760.PSTEL_18145"/>
<evidence type="ECO:0000313" key="10">
    <source>
        <dbReference type="Proteomes" id="UP000029507"/>
    </source>
</evidence>
<feature type="transmembrane region" description="Helical" evidence="7">
    <location>
        <begin position="181"/>
        <end position="204"/>
    </location>
</feature>
<protein>
    <submittedName>
        <fullName evidence="9">ABC transporter permease</fullName>
    </submittedName>
</protein>
<feature type="transmembrane region" description="Helical" evidence="7">
    <location>
        <begin position="138"/>
        <end position="160"/>
    </location>
</feature>
<accession>A0A089LZP2</accession>
<organism evidence="9 10">
    <name type="scientific">Paenibacillus stellifer</name>
    <dbReference type="NCBI Taxonomy" id="169760"/>
    <lineage>
        <taxon>Bacteria</taxon>
        <taxon>Bacillati</taxon>
        <taxon>Bacillota</taxon>
        <taxon>Bacilli</taxon>
        <taxon>Bacillales</taxon>
        <taxon>Paenibacillaceae</taxon>
        <taxon>Paenibacillus</taxon>
    </lineage>
</organism>
<evidence type="ECO:0000256" key="7">
    <source>
        <dbReference type="RuleBase" id="RU363032"/>
    </source>
</evidence>
<keyword evidence="4 7" id="KW-0812">Transmembrane</keyword>
<dbReference type="InterPro" id="IPR000515">
    <property type="entry name" value="MetI-like"/>
</dbReference>
<keyword evidence="2 7" id="KW-0813">Transport</keyword>
<dbReference type="HOGENOM" id="CLU_016047_1_2_9"/>
<dbReference type="KEGG" id="pste:PSTEL_18145"/>
<feature type="transmembrane region" description="Helical" evidence="7">
    <location>
        <begin position="9"/>
        <end position="30"/>
    </location>
</feature>
<feature type="transmembrane region" description="Helical" evidence="7">
    <location>
        <begin position="68"/>
        <end position="94"/>
    </location>
</feature>
<evidence type="ECO:0000256" key="5">
    <source>
        <dbReference type="ARBA" id="ARBA00022989"/>
    </source>
</evidence>
<dbReference type="OrthoDB" id="9810086at2"/>
<keyword evidence="5 7" id="KW-1133">Transmembrane helix</keyword>
<dbReference type="EMBL" id="CP009286">
    <property type="protein sequence ID" value="AIQ64743.1"/>
    <property type="molecule type" value="Genomic_DNA"/>
</dbReference>
<feature type="transmembrane region" description="Helical" evidence="7">
    <location>
        <begin position="106"/>
        <end position="126"/>
    </location>
</feature>
<comment type="subcellular location">
    <subcellularLocation>
        <location evidence="1 7">Cell membrane</location>
        <topology evidence="1 7">Multi-pass membrane protein</topology>
    </subcellularLocation>
</comment>
<evidence type="ECO:0000256" key="1">
    <source>
        <dbReference type="ARBA" id="ARBA00004651"/>
    </source>
</evidence>
<reference evidence="9 10" key="1">
    <citation type="submission" date="2014-08" db="EMBL/GenBank/DDBJ databases">
        <title>Comparative genomics of the Paenibacillus odorifer group.</title>
        <authorList>
            <person name="den Bakker H.C."/>
            <person name="Tsai Y.-C."/>
            <person name="Martin N."/>
            <person name="Korlach J."/>
            <person name="Wiedmann M."/>
        </authorList>
    </citation>
    <scope>NUCLEOTIDE SEQUENCE [LARGE SCALE GENOMIC DNA]</scope>
    <source>
        <strain evidence="9 10">DSM 14472</strain>
    </source>
</reference>
<feature type="transmembrane region" description="Helical" evidence="7">
    <location>
        <begin position="239"/>
        <end position="260"/>
    </location>
</feature>
<keyword evidence="6 7" id="KW-0472">Membrane</keyword>
<dbReference type="RefSeq" id="WP_038697249.1">
    <property type="nucleotide sequence ID" value="NZ_CP009286.1"/>
</dbReference>
<keyword evidence="10" id="KW-1185">Reference proteome</keyword>
<comment type="similarity">
    <text evidence="7">Belongs to the binding-protein-dependent transport system permease family.</text>
</comment>
<evidence type="ECO:0000256" key="6">
    <source>
        <dbReference type="ARBA" id="ARBA00023136"/>
    </source>
</evidence>
<dbReference type="Gene3D" id="1.10.3720.10">
    <property type="entry name" value="MetI-like"/>
    <property type="match status" value="1"/>
</dbReference>
<proteinExistence type="inferred from homology"/>
<evidence type="ECO:0000256" key="4">
    <source>
        <dbReference type="ARBA" id="ARBA00022692"/>
    </source>
</evidence>
<dbReference type="Proteomes" id="UP000029507">
    <property type="component" value="Chromosome"/>
</dbReference>
<dbReference type="PROSITE" id="PS50928">
    <property type="entry name" value="ABC_TM1"/>
    <property type="match status" value="1"/>
</dbReference>
<dbReference type="GO" id="GO:0055085">
    <property type="term" value="P:transmembrane transport"/>
    <property type="evidence" value="ECO:0007669"/>
    <property type="project" value="InterPro"/>
</dbReference>
<dbReference type="PANTHER" id="PTHR43744">
    <property type="entry name" value="ABC TRANSPORTER PERMEASE PROTEIN MG189-RELATED-RELATED"/>
    <property type="match status" value="1"/>
</dbReference>
<evidence type="ECO:0000256" key="2">
    <source>
        <dbReference type="ARBA" id="ARBA00022448"/>
    </source>
</evidence>